<protein>
    <submittedName>
        <fullName evidence="1">STAS/SEC14 domain-containing protein</fullName>
    </submittedName>
</protein>
<evidence type="ECO:0000313" key="1">
    <source>
        <dbReference type="EMBL" id="MBO3272050.1"/>
    </source>
</evidence>
<dbReference type="Proteomes" id="UP000670527">
    <property type="component" value="Unassembled WGS sequence"/>
</dbReference>
<dbReference type="EMBL" id="JAGETX010000009">
    <property type="protein sequence ID" value="MBO3272050.1"/>
    <property type="molecule type" value="Genomic_DNA"/>
</dbReference>
<organism evidence="1 2">
    <name type="scientific">Hymenobacter defluvii</name>
    <dbReference type="NCBI Taxonomy" id="2054411"/>
    <lineage>
        <taxon>Bacteria</taxon>
        <taxon>Pseudomonadati</taxon>
        <taxon>Bacteroidota</taxon>
        <taxon>Cytophagia</taxon>
        <taxon>Cytophagales</taxon>
        <taxon>Hymenobacteraceae</taxon>
        <taxon>Hymenobacter</taxon>
    </lineage>
</organism>
<dbReference type="Gene3D" id="3.40.50.10600">
    <property type="entry name" value="SpoIIaa-like domains"/>
    <property type="match status" value="1"/>
</dbReference>
<accession>A0ABS3TEG8</accession>
<gene>
    <name evidence="1" type="ORF">J4D97_15425</name>
</gene>
<dbReference type="InterPro" id="IPR036513">
    <property type="entry name" value="STAS_dom_sf"/>
</dbReference>
<dbReference type="SUPFAM" id="SSF52091">
    <property type="entry name" value="SpoIIaa-like"/>
    <property type="match status" value="1"/>
</dbReference>
<sequence>MFQYLNEHTEELVAIRVTGKLDQHDYASLIPEFENKIRQYGKINLYWEMVDFTGWQPEGLLEDLQFDARHADDYKKIAMVGDERWEEWMTKLMKPFSSAEIKYFDLLEREQALSWIQEKRL</sequence>
<keyword evidence="2" id="KW-1185">Reference proteome</keyword>
<proteinExistence type="predicted"/>
<evidence type="ECO:0000313" key="2">
    <source>
        <dbReference type="Proteomes" id="UP000670527"/>
    </source>
</evidence>
<dbReference type="InterPro" id="IPR038396">
    <property type="entry name" value="SpoIIAA-like_sf"/>
</dbReference>
<dbReference type="InterPro" id="IPR021866">
    <property type="entry name" value="SpoIIAA-like"/>
</dbReference>
<dbReference type="RefSeq" id="WP_208308327.1">
    <property type="nucleotide sequence ID" value="NZ_JAGETX010000009.1"/>
</dbReference>
<reference evidence="1 2" key="1">
    <citation type="submission" date="2021-03" db="EMBL/GenBank/DDBJ databases">
        <authorList>
            <person name="Kim M.K."/>
        </authorList>
    </citation>
    <scope>NUCLEOTIDE SEQUENCE [LARGE SCALE GENOMIC DNA]</scope>
    <source>
        <strain evidence="1 2">BT507</strain>
    </source>
</reference>
<name>A0ABS3TEG8_9BACT</name>
<dbReference type="Pfam" id="PF11964">
    <property type="entry name" value="SpoIIAA-like"/>
    <property type="match status" value="1"/>
</dbReference>
<comment type="caution">
    <text evidence="1">The sequence shown here is derived from an EMBL/GenBank/DDBJ whole genome shotgun (WGS) entry which is preliminary data.</text>
</comment>